<reference evidence="2" key="1">
    <citation type="journal article" date="2023" name="Genome Biol. Evol.">
        <title>Long-read-based Genome Assembly of Drosophila gunungcola Reveals Fewer Chemosensory Genes in Flower-breeding Species.</title>
        <authorList>
            <person name="Negi A."/>
            <person name="Liao B.Y."/>
            <person name="Yeh S.D."/>
        </authorList>
    </citation>
    <scope>NUCLEOTIDE SEQUENCE</scope>
    <source>
        <strain evidence="2">Sukarami</strain>
    </source>
</reference>
<keyword evidence="3" id="KW-1185">Reference proteome</keyword>
<evidence type="ECO:0000313" key="2">
    <source>
        <dbReference type="EMBL" id="KAI8036740.1"/>
    </source>
</evidence>
<dbReference type="Proteomes" id="UP001059596">
    <property type="component" value="Unassembled WGS sequence"/>
</dbReference>
<dbReference type="AlphaFoldDB" id="A0A9Q0BM72"/>
<feature type="region of interest" description="Disordered" evidence="1">
    <location>
        <begin position="1"/>
        <end position="46"/>
    </location>
</feature>
<feature type="non-terminal residue" evidence="2">
    <location>
        <position position="46"/>
    </location>
</feature>
<proteinExistence type="predicted"/>
<feature type="compositionally biased region" description="Basic residues" evidence="1">
    <location>
        <begin position="11"/>
        <end position="21"/>
    </location>
</feature>
<evidence type="ECO:0000313" key="3">
    <source>
        <dbReference type="Proteomes" id="UP001059596"/>
    </source>
</evidence>
<name>A0A9Q0BM72_9MUSC</name>
<comment type="caution">
    <text evidence="2">The sequence shown here is derived from an EMBL/GenBank/DDBJ whole genome shotgun (WGS) entry which is preliminary data.</text>
</comment>
<gene>
    <name evidence="2" type="ORF">M5D96_010541</name>
</gene>
<feature type="compositionally biased region" description="Basic and acidic residues" evidence="1">
    <location>
        <begin position="22"/>
        <end position="46"/>
    </location>
</feature>
<dbReference type="EMBL" id="JAMKOV010000015">
    <property type="protein sequence ID" value="KAI8036740.1"/>
    <property type="molecule type" value="Genomic_DNA"/>
</dbReference>
<evidence type="ECO:0000256" key="1">
    <source>
        <dbReference type="SAM" id="MobiDB-lite"/>
    </source>
</evidence>
<accession>A0A9Q0BM72</accession>
<organism evidence="2 3">
    <name type="scientific">Drosophila gunungcola</name>
    <name type="common">fruit fly</name>
    <dbReference type="NCBI Taxonomy" id="103775"/>
    <lineage>
        <taxon>Eukaryota</taxon>
        <taxon>Metazoa</taxon>
        <taxon>Ecdysozoa</taxon>
        <taxon>Arthropoda</taxon>
        <taxon>Hexapoda</taxon>
        <taxon>Insecta</taxon>
        <taxon>Pterygota</taxon>
        <taxon>Neoptera</taxon>
        <taxon>Endopterygota</taxon>
        <taxon>Diptera</taxon>
        <taxon>Brachycera</taxon>
        <taxon>Muscomorpha</taxon>
        <taxon>Ephydroidea</taxon>
        <taxon>Drosophilidae</taxon>
        <taxon>Drosophila</taxon>
        <taxon>Sophophora</taxon>
    </lineage>
</organism>
<sequence>MSREVNSHWQMLHKKYTKPKQKREERREEIGKCRQQSKETGVKFKG</sequence>
<protein>
    <submittedName>
        <fullName evidence="2">Uncharacterized protein</fullName>
    </submittedName>
</protein>